<proteinExistence type="predicted"/>
<sequence length="101" mass="10969">MQQNTRVPLPGYAEAFPHPQYPRGSPLGLPRQYSQASSTRSGPEQPPTTPSTAASQQSPTETLETPDTSLSNISTTALVKAIREEVAKLAKKQTNIFDFQV</sequence>
<organism evidence="2 3">
    <name type="scientific">Anguilla anguilla</name>
    <name type="common">European freshwater eel</name>
    <name type="synonym">Muraena anguilla</name>
    <dbReference type="NCBI Taxonomy" id="7936"/>
    <lineage>
        <taxon>Eukaryota</taxon>
        <taxon>Metazoa</taxon>
        <taxon>Chordata</taxon>
        <taxon>Craniata</taxon>
        <taxon>Vertebrata</taxon>
        <taxon>Euteleostomi</taxon>
        <taxon>Actinopterygii</taxon>
        <taxon>Neopterygii</taxon>
        <taxon>Teleostei</taxon>
        <taxon>Anguilliformes</taxon>
        <taxon>Anguillidae</taxon>
        <taxon>Anguilla</taxon>
    </lineage>
</organism>
<accession>A0A9D3MH55</accession>
<feature type="compositionally biased region" description="Polar residues" evidence="1">
    <location>
        <begin position="50"/>
        <end position="70"/>
    </location>
</feature>
<dbReference type="PANTHER" id="PTHR21590">
    <property type="entry name" value="SEA DOMAIN-CONTAINING PROTEIN"/>
    <property type="match status" value="1"/>
</dbReference>
<reference evidence="2" key="1">
    <citation type="submission" date="2021-01" db="EMBL/GenBank/DDBJ databases">
        <title>A chromosome-scale assembly of European eel, Anguilla anguilla.</title>
        <authorList>
            <person name="Henkel C."/>
            <person name="Jong-Raadsen S.A."/>
            <person name="Dufour S."/>
            <person name="Weltzien F.-A."/>
            <person name="Palstra A.P."/>
            <person name="Pelster B."/>
            <person name="Spaink H.P."/>
            <person name="Van Den Thillart G.E."/>
            <person name="Jansen H."/>
            <person name="Zahm M."/>
            <person name="Klopp C."/>
            <person name="Cedric C."/>
            <person name="Louis A."/>
            <person name="Berthelot C."/>
            <person name="Parey E."/>
            <person name="Roest Crollius H."/>
            <person name="Montfort J."/>
            <person name="Robinson-Rechavi M."/>
            <person name="Bucao C."/>
            <person name="Bouchez O."/>
            <person name="Gislard M."/>
            <person name="Lluch J."/>
            <person name="Milhes M."/>
            <person name="Lampietro C."/>
            <person name="Lopez Roques C."/>
            <person name="Donnadieu C."/>
            <person name="Braasch I."/>
            <person name="Desvignes T."/>
            <person name="Postlethwait J."/>
            <person name="Bobe J."/>
            <person name="Guiguen Y."/>
            <person name="Dirks R."/>
        </authorList>
    </citation>
    <scope>NUCLEOTIDE SEQUENCE</scope>
    <source>
        <strain evidence="2">Tag_6206</strain>
        <tissue evidence="2">Liver</tissue>
    </source>
</reference>
<keyword evidence="3" id="KW-1185">Reference proteome</keyword>
<evidence type="ECO:0000256" key="1">
    <source>
        <dbReference type="SAM" id="MobiDB-lite"/>
    </source>
</evidence>
<feature type="region of interest" description="Disordered" evidence="1">
    <location>
        <begin position="1"/>
        <end position="70"/>
    </location>
</feature>
<gene>
    <name evidence="2" type="ORF">ANANG_G00103980</name>
</gene>
<protein>
    <submittedName>
        <fullName evidence="2">Uncharacterized protein</fullName>
    </submittedName>
</protein>
<dbReference type="AlphaFoldDB" id="A0A9D3MH55"/>
<dbReference type="PANTHER" id="PTHR21590:SF3">
    <property type="entry name" value="UPF0606 PROTEIN KIAA1549L"/>
    <property type="match status" value="1"/>
</dbReference>
<comment type="caution">
    <text evidence="2">The sequence shown here is derived from an EMBL/GenBank/DDBJ whole genome shotgun (WGS) entry which is preliminary data.</text>
</comment>
<dbReference type="EMBL" id="JAFIRN010000005">
    <property type="protein sequence ID" value="KAG5848866.1"/>
    <property type="molecule type" value="Genomic_DNA"/>
</dbReference>
<dbReference type="Proteomes" id="UP001044222">
    <property type="component" value="Unassembled WGS sequence"/>
</dbReference>
<evidence type="ECO:0000313" key="3">
    <source>
        <dbReference type="Proteomes" id="UP001044222"/>
    </source>
</evidence>
<feature type="compositionally biased region" description="Polar residues" evidence="1">
    <location>
        <begin position="32"/>
        <end position="42"/>
    </location>
</feature>
<name>A0A9D3MH55_ANGAN</name>
<evidence type="ECO:0000313" key="2">
    <source>
        <dbReference type="EMBL" id="KAG5848866.1"/>
    </source>
</evidence>